<dbReference type="STRING" id="208439.AJAP_23380"/>
<dbReference type="Pfam" id="PF14325">
    <property type="entry name" value="DUF4383"/>
    <property type="match status" value="1"/>
</dbReference>
<organism evidence="2 3">
    <name type="scientific">Amycolatopsis japonica</name>
    <dbReference type="NCBI Taxonomy" id="208439"/>
    <lineage>
        <taxon>Bacteria</taxon>
        <taxon>Bacillati</taxon>
        <taxon>Actinomycetota</taxon>
        <taxon>Actinomycetes</taxon>
        <taxon>Pseudonocardiales</taxon>
        <taxon>Pseudonocardiaceae</taxon>
        <taxon>Amycolatopsis</taxon>
        <taxon>Amycolatopsis japonica group</taxon>
    </lineage>
</organism>
<name>A0A075UX05_9PSEU</name>
<dbReference type="eggNOG" id="ENOG50342NP">
    <property type="taxonomic scope" value="Bacteria"/>
</dbReference>
<accession>A0A075UX05</accession>
<keyword evidence="1" id="KW-0812">Transmembrane</keyword>
<keyword evidence="1" id="KW-1133">Transmembrane helix</keyword>
<sequence length="143" mass="15023">MNLRTTGFLLRPVVLVIALVHLVLGVLGFFFLPEANEVGENTLWIFSATGMLDVIRTVIGVVGLVAVAKPSAIPAYSWLVFVAFTGLTAFGVLSAGTDSAGDAVNLNWADNVLHGVTALVALVVGVASTRVSQRKQSKTTENV</sequence>
<evidence type="ECO:0000313" key="3">
    <source>
        <dbReference type="Proteomes" id="UP000028492"/>
    </source>
</evidence>
<gene>
    <name evidence="2" type="ORF">AJAP_23380</name>
</gene>
<feature type="transmembrane region" description="Helical" evidence="1">
    <location>
        <begin position="12"/>
        <end position="32"/>
    </location>
</feature>
<protein>
    <submittedName>
        <fullName evidence="2">Conserved putative membrane protein</fullName>
    </submittedName>
</protein>
<dbReference type="AlphaFoldDB" id="A0A075UX05"/>
<reference evidence="2 3" key="1">
    <citation type="journal article" date="2014" name="J. Biotechnol.">
        <title>Complete genome sequence of the actinobacterium Amycolatopsis japonica MG417-CF17(T) (=DSM 44213T) producing (S,S)-N,N'-ethylenediaminedisuccinic acid.</title>
        <authorList>
            <person name="Stegmann E."/>
            <person name="Albersmeier A."/>
            <person name="Spohn M."/>
            <person name="Gert H."/>
            <person name="Weber T."/>
            <person name="Wohlleben W."/>
            <person name="Kalinowski J."/>
            <person name="Ruckert C."/>
        </authorList>
    </citation>
    <scope>NUCLEOTIDE SEQUENCE [LARGE SCALE GENOMIC DNA]</scope>
    <source>
        <strain evidence="3">MG417-CF17 (DSM 44213)</strain>
    </source>
</reference>
<evidence type="ECO:0000313" key="2">
    <source>
        <dbReference type="EMBL" id="AIG77528.1"/>
    </source>
</evidence>
<evidence type="ECO:0000256" key="1">
    <source>
        <dbReference type="SAM" id="Phobius"/>
    </source>
</evidence>
<keyword evidence="3" id="KW-1185">Reference proteome</keyword>
<dbReference type="Proteomes" id="UP000028492">
    <property type="component" value="Chromosome"/>
</dbReference>
<keyword evidence="1" id="KW-0472">Membrane</keyword>
<feature type="transmembrane region" description="Helical" evidence="1">
    <location>
        <begin position="75"/>
        <end position="96"/>
    </location>
</feature>
<dbReference type="RefSeq" id="WP_038515168.1">
    <property type="nucleotide sequence ID" value="NZ_CP008953.1"/>
</dbReference>
<dbReference type="HOGENOM" id="CLU_104624_1_0_11"/>
<feature type="transmembrane region" description="Helical" evidence="1">
    <location>
        <begin position="44"/>
        <end position="68"/>
    </location>
</feature>
<dbReference type="EMBL" id="CP008953">
    <property type="protein sequence ID" value="AIG77528.1"/>
    <property type="molecule type" value="Genomic_DNA"/>
</dbReference>
<proteinExistence type="predicted"/>
<dbReference type="KEGG" id="aja:AJAP_23380"/>
<feature type="transmembrane region" description="Helical" evidence="1">
    <location>
        <begin position="108"/>
        <end position="128"/>
    </location>
</feature>